<feature type="compositionally biased region" description="Low complexity" evidence="1">
    <location>
        <begin position="10"/>
        <end position="28"/>
    </location>
</feature>
<proteinExistence type="predicted"/>
<protein>
    <submittedName>
        <fullName evidence="2">Uncharacterized protein</fullName>
    </submittedName>
</protein>
<evidence type="ECO:0000313" key="3">
    <source>
        <dbReference type="Proteomes" id="UP000663823"/>
    </source>
</evidence>
<name>A0A818GRW5_9BILA</name>
<dbReference type="EMBL" id="CAJOAX010000055">
    <property type="protein sequence ID" value="CAF3494651.1"/>
    <property type="molecule type" value="Genomic_DNA"/>
</dbReference>
<accession>A0A818GRW5</accession>
<evidence type="ECO:0000313" key="2">
    <source>
        <dbReference type="EMBL" id="CAF3494651.1"/>
    </source>
</evidence>
<evidence type="ECO:0000256" key="1">
    <source>
        <dbReference type="SAM" id="MobiDB-lite"/>
    </source>
</evidence>
<dbReference type="AlphaFoldDB" id="A0A818GRW5"/>
<dbReference type="Proteomes" id="UP000663823">
    <property type="component" value="Unassembled WGS sequence"/>
</dbReference>
<feature type="region of interest" description="Disordered" evidence="1">
    <location>
        <begin position="1"/>
        <end position="30"/>
    </location>
</feature>
<comment type="caution">
    <text evidence="2">The sequence shown here is derived from an EMBL/GenBank/DDBJ whole genome shotgun (WGS) entry which is preliminary data.</text>
</comment>
<organism evidence="2 3">
    <name type="scientific">Rotaria sordida</name>
    <dbReference type="NCBI Taxonomy" id="392033"/>
    <lineage>
        <taxon>Eukaryota</taxon>
        <taxon>Metazoa</taxon>
        <taxon>Spiralia</taxon>
        <taxon>Gnathifera</taxon>
        <taxon>Rotifera</taxon>
        <taxon>Eurotatoria</taxon>
        <taxon>Bdelloidea</taxon>
        <taxon>Philodinida</taxon>
        <taxon>Philodinidae</taxon>
        <taxon>Rotaria</taxon>
    </lineage>
</organism>
<gene>
    <name evidence="2" type="ORF">OTI717_LOCUS1343</name>
</gene>
<sequence>MDITDFFTIETPPSSSTSKDSTDESLSSFQSKNKFKLSKTNIEQKSNDSNICSTLKSTLISNSIPIKDDELAEKKTYKTIRRPNNESITIQ</sequence>
<reference evidence="2" key="1">
    <citation type="submission" date="2021-02" db="EMBL/GenBank/DDBJ databases">
        <authorList>
            <person name="Nowell W R."/>
        </authorList>
    </citation>
    <scope>NUCLEOTIDE SEQUENCE</scope>
</reference>